<comment type="similarity">
    <text evidence="3">Belongs to the transketolase family.</text>
</comment>
<dbReference type="SMART" id="SM00861">
    <property type="entry name" value="Transket_pyr"/>
    <property type="match status" value="1"/>
</dbReference>
<evidence type="ECO:0000256" key="1">
    <source>
        <dbReference type="ARBA" id="ARBA00001946"/>
    </source>
</evidence>
<name>A0ABR5CDC6_9MICO</name>
<evidence type="ECO:0000256" key="7">
    <source>
        <dbReference type="ARBA" id="ARBA00022723"/>
    </source>
</evidence>
<evidence type="ECO:0000256" key="2">
    <source>
        <dbReference type="ARBA" id="ARBA00001964"/>
    </source>
</evidence>
<dbReference type="NCBIfam" id="TIGR00232">
    <property type="entry name" value="tktlase_bact"/>
    <property type="match status" value="1"/>
</dbReference>
<dbReference type="PROSITE" id="PS00802">
    <property type="entry name" value="TRANSKETOLASE_2"/>
    <property type="match status" value="1"/>
</dbReference>
<keyword evidence="6" id="KW-0808">Transferase</keyword>
<reference evidence="13 14" key="1">
    <citation type="journal article" date="2001" name="Int. J. Syst. Evol. Microbiol.">
        <title>Agreia bicolorata gen. nov., sp. nov., to accommodate actinobacteria isolated from narrow reed grass infected by the nematode Heteroanguina graminophila.</title>
        <authorList>
            <person name="Evtushenko L.I."/>
            <person name="Dorofeeva L.V."/>
            <person name="Dobrovolskaya T.G."/>
            <person name="Streshinskaya G.M."/>
            <person name="Subbotin S.A."/>
            <person name="Tiedje J.M."/>
        </authorList>
    </citation>
    <scope>NUCLEOTIDE SEQUENCE [LARGE SCALE GENOMIC DNA]</scope>
    <source>
        <strain evidence="13 14">VKM Ac-1804</strain>
    </source>
</reference>
<dbReference type="PANTHER" id="PTHR43522:SF2">
    <property type="entry name" value="TRANSKETOLASE 1-RELATED"/>
    <property type="match status" value="1"/>
</dbReference>
<protein>
    <recommendedName>
        <fullName evidence="5 11">Transketolase</fullName>
        <ecNumber evidence="5 11">2.2.1.1</ecNumber>
    </recommendedName>
</protein>
<dbReference type="Pfam" id="PF02779">
    <property type="entry name" value="Transket_pyr"/>
    <property type="match status" value="1"/>
</dbReference>
<comment type="subunit">
    <text evidence="4">Homodimer.</text>
</comment>
<dbReference type="Gene3D" id="3.40.50.920">
    <property type="match status" value="1"/>
</dbReference>
<accession>A0ABR5CDC6</accession>
<dbReference type="InterPro" id="IPR009014">
    <property type="entry name" value="Transketo_C/PFOR_II"/>
</dbReference>
<dbReference type="SUPFAM" id="SSF52922">
    <property type="entry name" value="TK C-terminal domain-like"/>
    <property type="match status" value="1"/>
</dbReference>
<dbReference type="Pfam" id="PF22613">
    <property type="entry name" value="Transketolase_C_1"/>
    <property type="match status" value="1"/>
</dbReference>
<evidence type="ECO:0000313" key="14">
    <source>
        <dbReference type="Proteomes" id="UP000032503"/>
    </source>
</evidence>
<evidence type="ECO:0000256" key="10">
    <source>
        <dbReference type="ARBA" id="ARBA00049473"/>
    </source>
</evidence>
<comment type="caution">
    <text evidence="13">The sequence shown here is derived from an EMBL/GenBank/DDBJ whole genome shotgun (WGS) entry which is preliminary data.</text>
</comment>
<dbReference type="InterPro" id="IPR020826">
    <property type="entry name" value="Transketolase_BS"/>
</dbReference>
<evidence type="ECO:0000256" key="6">
    <source>
        <dbReference type="ARBA" id="ARBA00022679"/>
    </source>
</evidence>
<dbReference type="Pfam" id="PF00456">
    <property type="entry name" value="Transketolase_N"/>
    <property type="match status" value="1"/>
</dbReference>
<evidence type="ECO:0000256" key="4">
    <source>
        <dbReference type="ARBA" id="ARBA00011738"/>
    </source>
</evidence>
<dbReference type="InterPro" id="IPR005475">
    <property type="entry name" value="Transketolase-like_Pyr-bd"/>
</dbReference>
<dbReference type="Gene3D" id="3.40.50.970">
    <property type="match status" value="2"/>
</dbReference>
<evidence type="ECO:0000256" key="5">
    <source>
        <dbReference type="ARBA" id="ARBA00013152"/>
    </source>
</evidence>
<comment type="catalytic activity">
    <reaction evidence="10">
        <text>D-sedoheptulose 7-phosphate + D-glyceraldehyde 3-phosphate = aldehydo-D-ribose 5-phosphate + D-xylulose 5-phosphate</text>
        <dbReference type="Rhea" id="RHEA:10508"/>
        <dbReference type="ChEBI" id="CHEBI:57483"/>
        <dbReference type="ChEBI" id="CHEBI:57737"/>
        <dbReference type="ChEBI" id="CHEBI:58273"/>
        <dbReference type="ChEBI" id="CHEBI:59776"/>
        <dbReference type="EC" id="2.2.1.1"/>
    </reaction>
</comment>
<comment type="cofactor">
    <cofactor evidence="1">
        <name>Mg(2+)</name>
        <dbReference type="ChEBI" id="CHEBI:18420"/>
    </cofactor>
</comment>
<proteinExistence type="inferred from homology"/>
<dbReference type="InterPro" id="IPR033247">
    <property type="entry name" value="Transketolase_fam"/>
</dbReference>
<keyword evidence="7" id="KW-0479">Metal-binding</keyword>
<gene>
    <name evidence="13" type="ORF">TZ00_13965</name>
</gene>
<keyword evidence="9" id="KW-0786">Thiamine pyrophosphate</keyword>
<keyword evidence="8" id="KW-0460">Magnesium</keyword>
<dbReference type="EMBL" id="JYFC01000006">
    <property type="protein sequence ID" value="KJC63629.1"/>
    <property type="molecule type" value="Genomic_DNA"/>
</dbReference>
<dbReference type="InterPro" id="IPR005474">
    <property type="entry name" value="Transketolase_N"/>
</dbReference>
<dbReference type="EC" id="2.2.1.1" evidence="5 11"/>
<evidence type="ECO:0000256" key="9">
    <source>
        <dbReference type="ARBA" id="ARBA00023052"/>
    </source>
</evidence>
<dbReference type="CDD" id="cd02012">
    <property type="entry name" value="TPP_TK"/>
    <property type="match status" value="1"/>
</dbReference>
<dbReference type="PANTHER" id="PTHR43522">
    <property type="entry name" value="TRANSKETOLASE"/>
    <property type="match status" value="1"/>
</dbReference>
<organism evidence="13 14">
    <name type="scientific">Agreia bicolorata</name>
    <dbReference type="NCBI Taxonomy" id="110935"/>
    <lineage>
        <taxon>Bacteria</taxon>
        <taxon>Bacillati</taxon>
        <taxon>Actinomycetota</taxon>
        <taxon>Actinomycetes</taxon>
        <taxon>Micrococcales</taxon>
        <taxon>Microbacteriaceae</taxon>
        <taxon>Agreia</taxon>
    </lineage>
</organism>
<dbReference type="RefSeq" id="WP_044442575.1">
    <property type="nucleotide sequence ID" value="NZ_JYFC01000006.1"/>
</dbReference>
<evidence type="ECO:0000259" key="12">
    <source>
        <dbReference type="SMART" id="SM00861"/>
    </source>
</evidence>
<comment type="cofactor">
    <cofactor evidence="2">
        <name>thiamine diphosphate</name>
        <dbReference type="ChEBI" id="CHEBI:58937"/>
    </cofactor>
</comment>
<dbReference type="InterPro" id="IPR029061">
    <property type="entry name" value="THDP-binding"/>
</dbReference>
<dbReference type="InterPro" id="IPR005478">
    <property type="entry name" value="Transketolase_bac-like"/>
</dbReference>
<dbReference type="CDD" id="cd07033">
    <property type="entry name" value="TPP_PYR_DXS_TK_like"/>
    <property type="match status" value="1"/>
</dbReference>
<feature type="domain" description="Transketolase-like pyrimidine-binding" evidence="12">
    <location>
        <begin position="370"/>
        <end position="541"/>
    </location>
</feature>
<sequence>MITSVSTRTSTDRVAVDTIRTLTIDAIAAAKSGHPGAAIALAPVGFTIWNHSLRYDVDNPAWINRDRFVLSAGHASMLLYSLIHLAQIKDPSADRLAIELDDIKNFRQLGSRCAGHPEREVDGVIEATTGPLGTGIATSVGMAMASKWQGAHFNKPGYAIFDYRVFALAGDGDLMEGVGQEAASLAGHQRLDNLCWIYDSNEVTIEGSTGVAFTEDVAARFRSYGWSVDHVADANDRDAMARALDRFDQNSESPTLIIVNSVIGYGAPTKQGTAAAHSEPLGEAEARAAKRFYGRPEDSPFDVPDEAYEAFSAGIGTRGRQSYATWLEKLERYRANNPDLAKELDRFSTRELPIGWDDDLPVFDVDDAPLAARAANQIVLNAAAVAIPWLLGGASDLAPSTKTALDSPAGHFSPSDRDGRNLHFGVRESAAASAANGLALSGLRPFQAGFLVFSDFQRGPMRLGALMGLPVIHIFTHDSISMGEDGPTHQPIEQLASLRAMPNLIDIRPADANEVSEAWRVIGPITDESVALVLAKQDLPIIDRRRFAAASGLSRGAYVLADPTDGQDPTVILIGTGSEVHLCLLAWEALKADGIAARVVSMPSWALFERQDKAYRDSVLPPHLLARVTVEQASGLGWERYAGNHGAIIAMNTFGASAPGEDVRRKFGFTVDAIVKAARAQVNGTGDNA</sequence>
<dbReference type="InterPro" id="IPR055152">
    <property type="entry name" value="Transketolase-like_C_2"/>
</dbReference>
<evidence type="ECO:0000256" key="8">
    <source>
        <dbReference type="ARBA" id="ARBA00022842"/>
    </source>
</evidence>
<evidence type="ECO:0000313" key="13">
    <source>
        <dbReference type="EMBL" id="KJC63629.1"/>
    </source>
</evidence>
<keyword evidence="14" id="KW-1185">Reference proteome</keyword>
<dbReference type="Proteomes" id="UP000032503">
    <property type="component" value="Unassembled WGS sequence"/>
</dbReference>
<evidence type="ECO:0000256" key="11">
    <source>
        <dbReference type="NCBIfam" id="TIGR00232"/>
    </source>
</evidence>
<dbReference type="SUPFAM" id="SSF52518">
    <property type="entry name" value="Thiamin diphosphate-binding fold (THDP-binding)"/>
    <property type="match status" value="2"/>
</dbReference>
<evidence type="ECO:0000256" key="3">
    <source>
        <dbReference type="ARBA" id="ARBA00007131"/>
    </source>
</evidence>